<dbReference type="PANTHER" id="PTHR24107:SF20">
    <property type="entry name" value="DYNEIN REGULATORY COMPLEX SUBUNIT 5"/>
    <property type="match status" value="1"/>
</dbReference>
<dbReference type="SMART" id="SM00368">
    <property type="entry name" value="LRR_RI"/>
    <property type="match status" value="5"/>
</dbReference>
<evidence type="ECO:0000256" key="2">
    <source>
        <dbReference type="ARBA" id="ARBA00022490"/>
    </source>
</evidence>
<dbReference type="EMBL" id="JBJKFK010000897">
    <property type="protein sequence ID" value="KAL3314831.1"/>
    <property type="molecule type" value="Genomic_DNA"/>
</dbReference>
<keyword evidence="5" id="KW-1185">Reference proteome</keyword>
<dbReference type="Proteomes" id="UP001626550">
    <property type="component" value="Unassembled WGS sequence"/>
</dbReference>
<keyword evidence="3" id="KW-0206">Cytoskeleton</keyword>
<proteinExistence type="predicted"/>
<dbReference type="GO" id="GO:0005856">
    <property type="term" value="C:cytoskeleton"/>
    <property type="evidence" value="ECO:0007669"/>
    <property type="project" value="UniProtKB-SubCell"/>
</dbReference>
<comment type="caution">
    <text evidence="4">The sequence shown here is derived from an EMBL/GenBank/DDBJ whole genome shotgun (WGS) entry which is preliminary data.</text>
</comment>
<evidence type="ECO:0000313" key="4">
    <source>
        <dbReference type="EMBL" id="KAL3314831.1"/>
    </source>
</evidence>
<comment type="subcellular location">
    <subcellularLocation>
        <location evidence="1">Cytoplasm</location>
        <location evidence="1">Cytoskeleton</location>
    </subcellularLocation>
</comment>
<dbReference type="InterPro" id="IPR001611">
    <property type="entry name" value="Leu-rich_rpt"/>
</dbReference>
<dbReference type="SUPFAM" id="SSF52047">
    <property type="entry name" value="RNI-like"/>
    <property type="match status" value="1"/>
</dbReference>
<dbReference type="InterPro" id="IPR052410">
    <property type="entry name" value="DRC5"/>
</dbReference>
<dbReference type="Pfam" id="PF13516">
    <property type="entry name" value="LRR_6"/>
    <property type="match status" value="4"/>
</dbReference>
<dbReference type="Gene3D" id="3.80.10.10">
    <property type="entry name" value="Ribonuclease Inhibitor"/>
    <property type="match status" value="2"/>
</dbReference>
<reference evidence="4 5" key="1">
    <citation type="submission" date="2024-11" db="EMBL/GenBank/DDBJ databases">
        <title>Adaptive evolution of stress response genes in parasites aligns with host niche diversity.</title>
        <authorList>
            <person name="Hahn C."/>
            <person name="Resl P."/>
        </authorList>
    </citation>
    <scope>NUCLEOTIDE SEQUENCE [LARGE SCALE GENOMIC DNA]</scope>
    <source>
        <strain evidence="4">EGGRZ-B1_66</strain>
        <tissue evidence="4">Body</tissue>
    </source>
</reference>
<organism evidence="4 5">
    <name type="scientific">Cichlidogyrus casuarinus</name>
    <dbReference type="NCBI Taxonomy" id="1844966"/>
    <lineage>
        <taxon>Eukaryota</taxon>
        <taxon>Metazoa</taxon>
        <taxon>Spiralia</taxon>
        <taxon>Lophotrochozoa</taxon>
        <taxon>Platyhelminthes</taxon>
        <taxon>Monogenea</taxon>
        <taxon>Monopisthocotylea</taxon>
        <taxon>Dactylogyridea</taxon>
        <taxon>Ancyrocephalidae</taxon>
        <taxon>Cichlidogyrus</taxon>
    </lineage>
</organism>
<dbReference type="AlphaFoldDB" id="A0ABD2Q7V4"/>
<protein>
    <submittedName>
        <fullName evidence="4">T-complex-associated testis-expressed protein 1</fullName>
    </submittedName>
</protein>
<name>A0ABD2Q7V4_9PLAT</name>
<sequence>MSSLNLEKQREYILERLPTNIPIKVAGLFINDEGYWKRRCNESLDKVIDTHKHKGSWKTAFFELFLTETIENYIPLKSHEGLFWEIVDTCAPYVDSLDINQLLPPIKKINTVSAEDKIERTAQLPEDDASDSDSEKDAAEYAIQHLKFQPLLTKLQKLTSLSVCYNVKNCGMNFEWQLFQFTGPDCLSLSVGIKEHKGLSTLRLTKELDLSHNFIEDRGARAIGKLLNERSRIRKLILKNNGIRAAGCHAISYPLFKNACELEYLDLRLNRIQDDGAINLGKALSKTTTLKVLDISGNDIGVQGTNVIAQALASNQVLTRLDLSNNKIGLEGGQKLQRALLENKTLEFCDLRMSGCGQEAEYHISNVVKSNYNFKFLKVRAEERGQPYAIPTELRRFGEQLAYPVSIPTNPGQIN</sequence>
<evidence type="ECO:0000256" key="3">
    <source>
        <dbReference type="ARBA" id="ARBA00023212"/>
    </source>
</evidence>
<dbReference type="InterPro" id="IPR032675">
    <property type="entry name" value="LRR_dom_sf"/>
</dbReference>
<keyword evidence="2" id="KW-0963">Cytoplasm</keyword>
<accession>A0ABD2Q7V4</accession>
<dbReference type="PANTHER" id="PTHR24107">
    <property type="entry name" value="YNEIN REGULATORY COMPLEX SUBUNIT 5"/>
    <property type="match status" value="1"/>
</dbReference>
<evidence type="ECO:0000256" key="1">
    <source>
        <dbReference type="ARBA" id="ARBA00004245"/>
    </source>
</evidence>
<gene>
    <name evidence="4" type="primary">TCTE1_1</name>
    <name evidence="4" type="ORF">Ciccas_006540</name>
</gene>
<evidence type="ECO:0000313" key="5">
    <source>
        <dbReference type="Proteomes" id="UP001626550"/>
    </source>
</evidence>